<dbReference type="EMBL" id="LAZR01028815">
    <property type="protein sequence ID" value="KKL61450.1"/>
    <property type="molecule type" value="Genomic_DNA"/>
</dbReference>
<evidence type="ECO:0000313" key="2">
    <source>
        <dbReference type="EMBL" id="KKL61450.1"/>
    </source>
</evidence>
<feature type="compositionally biased region" description="Basic and acidic residues" evidence="1">
    <location>
        <begin position="287"/>
        <end position="306"/>
    </location>
</feature>
<organism evidence="2">
    <name type="scientific">marine sediment metagenome</name>
    <dbReference type="NCBI Taxonomy" id="412755"/>
    <lineage>
        <taxon>unclassified sequences</taxon>
        <taxon>metagenomes</taxon>
        <taxon>ecological metagenomes</taxon>
    </lineage>
</organism>
<accession>A0A0F9FVT5</accession>
<sequence length="370" mass="41736">MIDPDAPLYVQVARQAKIIDALLRRSGREHEVGGSAYALFQSAIALQNEVWAKTRDLAAALDTLDRASDELELARFDSAQSRTALAEALAAMEGGFALFTDGRLQVCNDLFRLLLPDVTHHITPDLPLETYLDAMQRSTWLVDPGAIEAEMHASLFDPDPERGPQASFVLALRDDRWFQVSQQRTSSNNMVVLQTEITGIVRRNRMEKDLLIDQQAHYLQAAFDHMSLGIATFSKDGMLMIRNARFGRLLDLPFAMTQKGASFPQVLHAIRRSHRLVETEAEAEGDSPAKADRTDRWPRKLGPEGQLQERLRHRGGRVIDLHVHRLPDQGLLVDVADATLEHRATELLERRVATRTSELTRANQRLRHQH</sequence>
<comment type="caution">
    <text evidence="2">The sequence shown here is derived from an EMBL/GenBank/DDBJ whole genome shotgun (WGS) entry which is preliminary data.</text>
</comment>
<dbReference type="AlphaFoldDB" id="A0A0F9FVT5"/>
<evidence type="ECO:0000256" key="1">
    <source>
        <dbReference type="SAM" id="MobiDB-lite"/>
    </source>
</evidence>
<protein>
    <recommendedName>
        <fullName evidence="3">PAS domain-containing protein</fullName>
    </recommendedName>
</protein>
<reference evidence="2" key="1">
    <citation type="journal article" date="2015" name="Nature">
        <title>Complex archaea that bridge the gap between prokaryotes and eukaryotes.</title>
        <authorList>
            <person name="Spang A."/>
            <person name="Saw J.H."/>
            <person name="Jorgensen S.L."/>
            <person name="Zaremba-Niedzwiedzka K."/>
            <person name="Martijn J."/>
            <person name="Lind A.E."/>
            <person name="van Eijk R."/>
            <person name="Schleper C."/>
            <person name="Guy L."/>
            <person name="Ettema T.J."/>
        </authorList>
    </citation>
    <scope>NUCLEOTIDE SEQUENCE</scope>
</reference>
<feature type="region of interest" description="Disordered" evidence="1">
    <location>
        <begin position="278"/>
        <end position="306"/>
    </location>
</feature>
<evidence type="ECO:0008006" key="3">
    <source>
        <dbReference type="Google" id="ProtNLM"/>
    </source>
</evidence>
<feature type="non-terminal residue" evidence="2">
    <location>
        <position position="370"/>
    </location>
</feature>
<gene>
    <name evidence="2" type="ORF">LCGC14_2195190</name>
</gene>
<name>A0A0F9FVT5_9ZZZZ</name>
<proteinExistence type="predicted"/>
<dbReference type="Pfam" id="PF12860">
    <property type="entry name" value="PAS_7"/>
    <property type="match status" value="1"/>
</dbReference>